<name>A0A286UVT5_9AGAM</name>
<dbReference type="EMBL" id="NBII01000001">
    <property type="protein sequence ID" value="PAV23671.1"/>
    <property type="molecule type" value="Genomic_DNA"/>
</dbReference>
<comment type="caution">
    <text evidence="3">The sequence shown here is derived from an EMBL/GenBank/DDBJ whole genome shotgun (WGS) entry which is preliminary data.</text>
</comment>
<dbReference type="GO" id="GO:0051726">
    <property type="term" value="P:regulation of cell cycle"/>
    <property type="evidence" value="ECO:0007669"/>
    <property type="project" value="TreeGrafter"/>
</dbReference>
<keyword evidence="4" id="KW-1185">Reference proteome</keyword>
<dbReference type="OrthoDB" id="28737at2759"/>
<dbReference type="GO" id="GO:0032007">
    <property type="term" value="P:negative regulation of TOR signaling"/>
    <property type="evidence" value="ECO:0007669"/>
    <property type="project" value="TreeGrafter"/>
</dbReference>
<dbReference type="STRING" id="2282107.A0A286UVT5"/>
<dbReference type="InParanoid" id="A0A286UVT5"/>
<reference evidence="3 4" key="1">
    <citation type="journal article" date="2017" name="Mol. Ecol.">
        <title>Comparative and population genomic landscape of Phellinus noxius: A hypervariable fungus causing root rot in trees.</title>
        <authorList>
            <person name="Chung C.L."/>
            <person name="Lee T.J."/>
            <person name="Akiba M."/>
            <person name="Lee H.H."/>
            <person name="Kuo T.H."/>
            <person name="Liu D."/>
            <person name="Ke H.M."/>
            <person name="Yokoi T."/>
            <person name="Roa M.B."/>
            <person name="Lu M.J."/>
            <person name="Chang Y.Y."/>
            <person name="Ann P.J."/>
            <person name="Tsai J.N."/>
            <person name="Chen C.Y."/>
            <person name="Tzean S.S."/>
            <person name="Ota Y."/>
            <person name="Hattori T."/>
            <person name="Sahashi N."/>
            <person name="Liou R.F."/>
            <person name="Kikuchi T."/>
            <person name="Tsai I.J."/>
        </authorList>
    </citation>
    <scope>NUCLEOTIDE SEQUENCE [LARGE SCALE GENOMIC DNA]</scope>
    <source>
        <strain evidence="3 4">FFPRI411160</strain>
    </source>
</reference>
<feature type="region of interest" description="Disordered" evidence="2">
    <location>
        <begin position="539"/>
        <end position="582"/>
    </location>
</feature>
<feature type="coiled-coil region" evidence="1">
    <location>
        <begin position="827"/>
        <end position="854"/>
    </location>
</feature>
<gene>
    <name evidence="3" type="ORF">PNOK_0073900</name>
</gene>
<evidence type="ECO:0000313" key="4">
    <source>
        <dbReference type="Proteomes" id="UP000217199"/>
    </source>
</evidence>
<evidence type="ECO:0008006" key="5">
    <source>
        <dbReference type="Google" id="ProtNLM"/>
    </source>
</evidence>
<dbReference type="AlphaFoldDB" id="A0A286UVT5"/>
<dbReference type="PANTHER" id="PTHR15154">
    <property type="entry name" value="HAMARTIN"/>
    <property type="match status" value="1"/>
</dbReference>
<organism evidence="3 4">
    <name type="scientific">Pyrrhoderma noxium</name>
    <dbReference type="NCBI Taxonomy" id="2282107"/>
    <lineage>
        <taxon>Eukaryota</taxon>
        <taxon>Fungi</taxon>
        <taxon>Dikarya</taxon>
        <taxon>Basidiomycota</taxon>
        <taxon>Agaricomycotina</taxon>
        <taxon>Agaricomycetes</taxon>
        <taxon>Hymenochaetales</taxon>
        <taxon>Hymenochaetaceae</taxon>
        <taxon>Pyrrhoderma</taxon>
    </lineage>
</organism>
<evidence type="ECO:0000313" key="3">
    <source>
        <dbReference type="EMBL" id="PAV23671.1"/>
    </source>
</evidence>
<feature type="compositionally biased region" description="Low complexity" evidence="2">
    <location>
        <begin position="552"/>
        <end position="563"/>
    </location>
</feature>
<feature type="region of interest" description="Disordered" evidence="2">
    <location>
        <begin position="464"/>
        <end position="507"/>
    </location>
</feature>
<accession>A0A286UVT5</accession>
<proteinExistence type="predicted"/>
<dbReference type="InterPro" id="IPR007483">
    <property type="entry name" value="Hamartin"/>
</dbReference>
<protein>
    <recommendedName>
        <fullName evidence="5">Hamartin</fullName>
    </recommendedName>
</protein>
<evidence type="ECO:0000256" key="2">
    <source>
        <dbReference type="SAM" id="MobiDB-lite"/>
    </source>
</evidence>
<dbReference type="PANTHER" id="PTHR15154:SF2">
    <property type="entry name" value="HAMARTIN"/>
    <property type="match status" value="1"/>
</dbReference>
<evidence type="ECO:0000256" key="1">
    <source>
        <dbReference type="SAM" id="Coils"/>
    </source>
</evidence>
<keyword evidence="1" id="KW-0175">Coiled coil</keyword>
<dbReference type="GO" id="GO:0033596">
    <property type="term" value="C:TSC1-TSC2 complex"/>
    <property type="evidence" value="ECO:0007669"/>
    <property type="project" value="TreeGrafter"/>
</dbReference>
<dbReference type="Proteomes" id="UP000217199">
    <property type="component" value="Unassembled WGS sequence"/>
</dbReference>
<sequence>MPSVFAKRLRNILTNQVNDTELEKFFSFLDSKVKGVSSEQDANAQTEFEDNLLTVFNEKFDFSDLRRLDLSLRVLDHSKSILNTSSVALMLFEPLLKPAIREPLLPASAVETAKQYIIEGLRDDEDSQDMVTGFQRRVVDLFLLGVWNESGKDIFSLALLDRGDRGRNSWWKTNLQDILLQFGQSHSKKFLDILQETFMTPELRLQIIILLDYLAAQSTFIDIADMVFTHPFMDDIFRSLEIDNSSTVCAVELTLLQKILPATVIKAYEPLKDALPRLLGILGRVLCWKTSIGQTIQADVIPYSDLLDRDDGSLVNKLEESELRDEIEDQKNSWQFRLRPREELGWQRLERTFDMSVSSMPVPQQFFALLYFLFPCNLINFLRGPISFLEERGVESPWTVNWDNALDEKQVKTVGNTLLRSHIIHPSVIWHDRESELSDNDRWMDYDISRLIGECTLLDAQMFNLSGNTDEPPEPQRSATRRPHRTNEDDAPEETPTVRTLQLEPSSVPRRRKISLQDLIATSVALKTGAEINVSDQAPSWPSILFTPPPSKASSTTPSRSNSVDPTESFDTSRSEDDGTRIPAHIAETISGLQREVLLLRTELNIELWIKRENVRHIRRLYKESIETKNSESEQLNLRNRLRDYRIKLETLQKETEEKKKQAEKIQNDNEEWRRTLESKRDDLRAQNRKIQEGSKVLEKELKDTKEKLEAQDTLLQNMQNKVSELEIQLKMDEPKIKLIRDYEARIEQCNKQLRMWASDVNAYNDQSKKLEKLEGENEELKRRIGEHEEDLVNLSELHVSNYQRIQDLEAELNSAKQAKTKQLSGSQQLLAKLEALEKENLDLRREKGNYRKNWIPYNLEWTLRILS</sequence>
<feature type="coiled-coil region" evidence="1">
    <location>
        <begin position="635"/>
        <end position="798"/>
    </location>
</feature>
<feature type="compositionally biased region" description="Basic and acidic residues" evidence="2">
    <location>
        <begin position="571"/>
        <end position="580"/>
    </location>
</feature>